<keyword evidence="2" id="KW-1185">Reference proteome</keyword>
<dbReference type="InterPro" id="IPR036361">
    <property type="entry name" value="SAP_dom_sf"/>
</dbReference>
<accession>A0A3N4MZJ4</accession>
<gene>
    <name evidence="1" type="ORF">EGK74_04075</name>
</gene>
<organism evidence="1 2">
    <name type="scientific">Neisseria weixii</name>
    <dbReference type="NCBI Taxonomy" id="1853276"/>
    <lineage>
        <taxon>Bacteria</taxon>
        <taxon>Pseudomonadati</taxon>
        <taxon>Pseudomonadota</taxon>
        <taxon>Betaproteobacteria</taxon>
        <taxon>Neisseriales</taxon>
        <taxon>Neisseriaceae</taxon>
        <taxon>Neisseria</taxon>
    </lineage>
</organism>
<comment type="caution">
    <text evidence="1">The sequence shown here is derived from an EMBL/GenBank/DDBJ whole genome shotgun (WGS) entry which is preliminary data.</text>
</comment>
<name>A0A3N4MZJ4_9NEIS</name>
<evidence type="ECO:0000313" key="1">
    <source>
        <dbReference type="EMBL" id="RPD89404.1"/>
    </source>
</evidence>
<proteinExistence type="predicted"/>
<dbReference type="Gene3D" id="1.10.720.30">
    <property type="entry name" value="SAP domain"/>
    <property type="match status" value="1"/>
</dbReference>
<dbReference type="OrthoDB" id="8690400at2"/>
<protein>
    <submittedName>
        <fullName evidence="1">Uncharacterized protein</fullName>
    </submittedName>
</protein>
<evidence type="ECO:0000313" key="2">
    <source>
        <dbReference type="Proteomes" id="UP000272412"/>
    </source>
</evidence>
<dbReference type="EMBL" id="RPFL01000007">
    <property type="protein sequence ID" value="RPD89404.1"/>
    <property type="molecule type" value="Genomic_DNA"/>
</dbReference>
<sequence length="87" mass="9525">MSKEREIVYEPHPVSHERKAELLAQGKCIVDAKFAPEGYEPPKNENQNAPGSVAKLKEALEQLGVDIPEGAKKADLQKLYAESTGHA</sequence>
<dbReference type="AlphaFoldDB" id="A0A3N4MZJ4"/>
<reference evidence="1 2" key="1">
    <citation type="submission" date="2018-11" db="EMBL/GenBank/DDBJ databases">
        <title>Neisseria weixii sp. nov. isolated from the rectal contents of plateau pika (Ochotona cruzoniae).</title>
        <authorList>
            <person name="Zhang G."/>
        </authorList>
    </citation>
    <scope>NUCLEOTIDE SEQUENCE [LARGE SCALE GENOMIC DNA]</scope>
    <source>
        <strain evidence="1 2">10009</strain>
    </source>
</reference>
<dbReference type="Proteomes" id="UP000272412">
    <property type="component" value="Unassembled WGS sequence"/>
</dbReference>
<dbReference type="RefSeq" id="WP_123804569.1">
    <property type="nucleotide sequence ID" value="NZ_RPFL01000007.1"/>
</dbReference>